<dbReference type="AlphaFoldDB" id="A0A8J2P667"/>
<reference evidence="2" key="1">
    <citation type="submission" date="2021-06" db="EMBL/GenBank/DDBJ databases">
        <authorList>
            <person name="Hodson N. C."/>
            <person name="Mongue J. A."/>
            <person name="Jaron S. K."/>
        </authorList>
    </citation>
    <scope>NUCLEOTIDE SEQUENCE</scope>
</reference>
<organism evidence="2 3">
    <name type="scientific">Allacma fusca</name>
    <dbReference type="NCBI Taxonomy" id="39272"/>
    <lineage>
        <taxon>Eukaryota</taxon>
        <taxon>Metazoa</taxon>
        <taxon>Ecdysozoa</taxon>
        <taxon>Arthropoda</taxon>
        <taxon>Hexapoda</taxon>
        <taxon>Collembola</taxon>
        <taxon>Symphypleona</taxon>
        <taxon>Sminthuridae</taxon>
        <taxon>Allacma</taxon>
    </lineage>
</organism>
<evidence type="ECO:0000256" key="1">
    <source>
        <dbReference type="SAM" id="Phobius"/>
    </source>
</evidence>
<evidence type="ECO:0000313" key="3">
    <source>
        <dbReference type="Proteomes" id="UP000708208"/>
    </source>
</evidence>
<keyword evidence="1" id="KW-1133">Transmembrane helix</keyword>
<accession>A0A8J2P667</accession>
<dbReference type="Proteomes" id="UP000708208">
    <property type="component" value="Unassembled WGS sequence"/>
</dbReference>
<feature type="transmembrane region" description="Helical" evidence="1">
    <location>
        <begin position="7"/>
        <end position="30"/>
    </location>
</feature>
<proteinExistence type="predicted"/>
<keyword evidence="3" id="KW-1185">Reference proteome</keyword>
<dbReference type="EMBL" id="CAJVCH010129150">
    <property type="protein sequence ID" value="CAG7725976.1"/>
    <property type="molecule type" value="Genomic_DNA"/>
</dbReference>
<comment type="caution">
    <text evidence="2">The sequence shown here is derived from an EMBL/GenBank/DDBJ whole genome shotgun (WGS) entry which is preliminary data.</text>
</comment>
<keyword evidence="1" id="KW-0472">Membrane</keyword>
<evidence type="ECO:0000313" key="2">
    <source>
        <dbReference type="EMBL" id="CAG7725976.1"/>
    </source>
</evidence>
<protein>
    <submittedName>
        <fullName evidence="2">Uncharacterized protein</fullName>
    </submittedName>
</protein>
<keyword evidence="1" id="KW-0812">Transmembrane</keyword>
<gene>
    <name evidence="2" type="ORF">AFUS01_LOCUS14912</name>
</gene>
<name>A0A8J2P667_9HEXA</name>
<sequence>MNVQLCLVIWFHILFWILCLFSTIRSLAVMRNIKIRHRHRSLNSYTQYRSILSKIRAMLSLKNQQNQDGFQTKNSHWSSNNFKNEQKYDSAMTDYKSQMILNIQTNVIFQFLITPALVILIMSVRPACSIPSSWESLGRINKNSELLEKSRFGPNHGG</sequence>
<feature type="transmembrane region" description="Helical" evidence="1">
    <location>
        <begin position="107"/>
        <end position="124"/>
    </location>
</feature>